<organism evidence="4">
    <name type="scientific">Acinetobacter pittii</name>
    <name type="common">Acinetobacter genomosp. 3</name>
    <dbReference type="NCBI Taxonomy" id="48296"/>
    <lineage>
        <taxon>Bacteria</taxon>
        <taxon>Pseudomonadati</taxon>
        <taxon>Pseudomonadota</taxon>
        <taxon>Gammaproteobacteria</taxon>
        <taxon>Moraxellales</taxon>
        <taxon>Moraxellaceae</taxon>
        <taxon>Acinetobacter</taxon>
        <taxon>Acinetobacter calcoaceticus/baumannii complex</taxon>
    </lineage>
</organism>
<dbReference type="InterPro" id="IPR023346">
    <property type="entry name" value="Lysozyme-like_dom_sf"/>
</dbReference>
<dbReference type="Gene3D" id="1.20.58.430">
    <property type="entry name" value="Type IV secretion system, VirB5-domain"/>
    <property type="match status" value="1"/>
</dbReference>
<keyword evidence="4" id="KW-0614">Plasmid</keyword>
<name>A0A097SPI1_ACIPI</name>
<dbReference type="InterPro" id="IPR023220">
    <property type="entry name" value="T4SS_VirB5-domain"/>
</dbReference>
<sequence length="417" mass="45039">MKMKLKKLSLLVLVGLSGATIASNLPYNDIVTSASAKYGYDPLLIHAVIQKESSHNNTAKSGVGAQGLMQLMPATARSLGVTNPNDPTQNVNAGTRYLKQLNQQFGNMPHALYAYNWGMGNLRSYLKGNKKVMPKETQDYVPKIAQFYRNYGGTGSYFGGNVIKGGTTSGGKPATTGIENSNQKKIQAKLETQSACKPVKLPEAEQVDIDSPINLPPVPPVTGGVGKTVFDPTKNADAVLQVQELMKQIQVLKGQYDSVTKGLAGLGLLTNVMQIAGFELPNGFDAQPTNIFNTPKEQNAYNELQRQIATNTGVYASKELAQIQNITASRVNTAYVDAEVAWTQVNCNMQNLKSLAQVSTNTLKQSKDLANALAIENSMLVANQAKLKANMLMMQSSMDSYKVASHQAVQKFLGTVK</sequence>
<dbReference type="Pfam" id="PF07996">
    <property type="entry name" value="T4SS"/>
    <property type="match status" value="1"/>
</dbReference>
<dbReference type="AlphaFoldDB" id="A0A097SPI1"/>
<keyword evidence="2" id="KW-0732">Signal</keyword>
<reference evidence="4" key="1">
    <citation type="submission" date="2013-12" db="EMBL/GenBank/DDBJ databases">
        <title>Acinetobacter pitti plasmid metallo-beta-lactamase NDM-1 gene, complete sequence.</title>
        <authorList>
            <person name="Fu Y."/>
            <person name="Jiang Y."/>
            <person name="Yu Y."/>
        </authorList>
    </citation>
    <scope>NUCLEOTIDE SEQUENCE</scope>
    <source>
        <strain evidence="4">Acinetobacter pitti</strain>
        <plasmid evidence="4">pNDM-AP</plasmid>
    </source>
</reference>
<dbReference type="Pfam" id="PF01464">
    <property type="entry name" value="SLT"/>
    <property type="match status" value="1"/>
</dbReference>
<feature type="chain" id="PRO_5001932345" description="Transglycosylase SLT domain-containing protein" evidence="2">
    <location>
        <begin position="23"/>
        <end position="417"/>
    </location>
</feature>
<dbReference type="InterPro" id="IPR014158">
    <property type="entry name" value="T4SS_VirB5"/>
</dbReference>
<comment type="similarity">
    <text evidence="1">Belongs to the transglycosylase Slt family.</text>
</comment>
<evidence type="ECO:0000256" key="1">
    <source>
        <dbReference type="ARBA" id="ARBA00007734"/>
    </source>
</evidence>
<evidence type="ECO:0000313" key="4">
    <source>
        <dbReference type="EMBL" id="AIU93434.1"/>
    </source>
</evidence>
<dbReference type="EMBL" id="KJ003839">
    <property type="protein sequence ID" value="AIU93434.1"/>
    <property type="molecule type" value="Genomic_DNA"/>
</dbReference>
<evidence type="ECO:0000259" key="3">
    <source>
        <dbReference type="Pfam" id="PF01464"/>
    </source>
</evidence>
<proteinExistence type="inferred from homology"/>
<dbReference type="RefSeq" id="WP_015060711.1">
    <property type="nucleotide sequence ID" value="NZ_KJ003839.1"/>
</dbReference>
<dbReference type="CDD" id="cd00254">
    <property type="entry name" value="LT-like"/>
    <property type="match status" value="1"/>
</dbReference>
<dbReference type="SUPFAM" id="SSF101082">
    <property type="entry name" value="Typo IV secretion system protein TraC"/>
    <property type="match status" value="1"/>
</dbReference>
<gene>
    <name evidence="4" type="ORF">ABC8415_0031</name>
</gene>
<dbReference type="SUPFAM" id="SSF53955">
    <property type="entry name" value="Lysozyme-like"/>
    <property type="match status" value="1"/>
</dbReference>
<geneLocation type="plasmid" evidence="4">
    <name>pNDM-AP</name>
</geneLocation>
<dbReference type="InterPro" id="IPR008258">
    <property type="entry name" value="Transglycosylase_SLT_dom_1"/>
</dbReference>
<dbReference type="Gene3D" id="1.10.530.10">
    <property type="match status" value="1"/>
</dbReference>
<dbReference type="PANTHER" id="PTHR37423:SF2">
    <property type="entry name" value="MEMBRANE-BOUND LYTIC MUREIN TRANSGLYCOSYLASE C"/>
    <property type="match status" value="1"/>
</dbReference>
<protein>
    <recommendedName>
        <fullName evidence="3">Transglycosylase SLT domain-containing protein</fullName>
    </recommendedName>
</protein>
<feature type="signal peptide" evidence="2">
    <location>
        <begin position="1"/>
        <end position="22"/>
    </location>
</feature>
<feature type="domain" description="Transglycosylase SLT" evidence="3">
    <location>
        <begin position="32"/>
        <end position="132"/>
    </location>
</feature>
<evidence type="ECO:0000256" key="2">
    <source>
        <dbReference type="SAM" id="SignalP"/>
    </source>
</evidence>
<accession>A0A097SPI1</accession>
<dbReference type="PANTHER" id="PTHR37423">
    <property type="entry name" value="SOLUBLE LYTIC MUREIN TRANSGLYCOSYLASE-RELATED"/>
    <property type="match status" value="1"/>
</dbReference>